<sequence length="324" mass="34549">MEADLEKGHRDMAAESVLQVWDIHRARESDEGPSVALALPDSLLEVLPVAPLPLKRLSSVQPSATWTAGLSSSVPRRLASANLDYLHQEGGLHPTLSVPLARNGKSMNMSAKRPRRSSLASLGPELPPALLIPSSPPRIMSPFSVPSADNSWDQEAAVSSSEPKRTSLHSSQSFLAQSTALPSARQRAIKQNDTESAITARLRASTHSLDIERPVMSSNMPHMDRGGAESRSLVELCEMLDLDQGHGSSEREVPSSPKLSKIATLKRQVSAIVANLATTSVPSGKDSGTLPVRGKRERRSLPSALSGELNDTGLSQDAEAADGC</sequence>
<protein>
    <submittedName>
        <fullName evidence="2">Uncharacterized protein</fullName>
    </submittedName>
</protein>
<accession>A0AAW1PQ70</accession>
<dbReference type="EMBL" id="JALJOQ010000008">
    <property type="protein sequence ID" value="KAK9812148.1"/>
    <property type="molecule type" value="Genomic_DNA"/>
</dbReference>
<evidence type="ECO:0000256" key="1">
    <source>
        <dbReference type="SAM" id="MobiDB-lite"/>
    </source>
</evidence>
<dbReference type="Proteomes" id="UP001465755">
    <property type="component" value="Unassembled WGS sequence"/>
</dbReference>
<feature type="region of interest" description="Disordered" evidence="1">
    <location>
        <begin position="154"/>
        <end position="196"/>
    </location>
</feature>
<feature type="compositionally biased region" description="Polar residues" evidence="1">
    <location>
        <begin position="168"/>
        <end position="181"/>
    </location>
</feature>
<comment type="caution">
    <text evidence="2">The sequence shown here is derived from an EMBL/GenBank/DDBJ whole genome shotgun (WGS) entry which is preliminary data.</text>
</comment>
<evidence type="ECO:0000313" key="2">
    <source>
        <dbReference type="EMBL" id="KAK9812148.1"/>
    </source>
</evidence>
<name>A0AAW1PQ70_9CHLO</name>
<reference evidence="2 3" key="1">
    <citation type="journal article" date="2024" name="Nat. Commun.">
        <title>Phylogenomics reveals the evolutionary origins of lichenization in chlorophyte algae.</title>
        <authorList>
            <person name="Puginier C."/>
            <person name="Libourel C."/>
            <person name="Otte J."/>
            <person name="Skaloud P."/>
            <person name="Haon M."/>
            <person name="Grisel S."/>
            <person name="Petersen M."/>
            <person name="Berrin J.G."/>
            <person name="Delaux P.M."/>
            <person name="Dal Grande F."/>
            <person name="Keller J."/>
        </authorList>
    </citation>
    <scope>NUCLEOTIDE SEQUENCE [LARGE SCALE GENOMIC DNA]</scope>
    <source>
        <strain evidence="2 3">SAG 2036</strain>
    </source>
</reference>
<feature type="region of interest" description="Disordered" evidence="1">
    <location>
        <begin position="278"/>
        <end position="324"/>
    </location>
</feature>
<keyword evidence="3" id="KW-1185">Reference proteome</keyword>
<evidence type="ECO:0000313" key="3">
    <source>
        <dbReference type="Proteomes" id="UP001465755"/>
    </source>
</evidence>
<proteinExistence type="predicted"/>
<gene>
    <name evidence="2" type="ORF">WJX73_000317</name>
</gene>
<organism evidence="2 3">
    <name type="scientific">Symbiochloris irregularis</name>
    <dbReference type="NCBI Taxonomy" id="706552"/>
    <lineage>
        <taxon>Eukaryota</taxon>
        <taxon>Viridiplantae</taxon>
        <taxon>Chlorophyta</taxon>
        <taxon>core chlorophytes</taxon>
        <taxon>Trebouxiophyceae</taxon>
        <taxon>Trebouxiales</taxon>
        <taxon>Trebouxiaceae</taxon>
        <taxon>Symbiochloris</taxon>
    </lineage>
</organism>
<dbReference type="AlphaFoldDB" id="A0AAW1PQ70"/>